<dbReference type="Gene3D" id="3.60.15.10">
    <property type="entry name" value="Ribonuclease Z/Hydroxyacylglutathione hydrolase-like"/>
    <property type="match status" value="2"/>
</dbReference>
<reference evidence="2 3" key="1">
    <citation type="journal article" date="2016" name="Nat. Commun.">
        <title>Thousands of microbial genomes shed light on interconnected biogeochemical processes in an aquifer system.</title>
        <authorList>
            <person name="Anantharaman K."/>
            <person name="Brown C.T."/>
            <person name="Hug L.A."/>
            <person name="Sharon I."/>
            <person name="Castelle C.J."/>
            <person name="Probst A.J."/>
            <person name="Thomas B.C."/>
            <person name="Singh A."/>
            <person name="Wilkins M.J."/>
            <person name="Karaoz U."/>
            <person name="Brodie E.L."/>
            <person name="Williams K.H."/>
            <person name="Hubbard S.S."/>
            <person name="Banfield J.F."/>
        </authorList>
    </citation>
    <scope>NUCLEOTIDE SEQUENCE [LARGE SCALE GENOMIC DNA]</scope>
</reference>
<dbReference type="Proteomes" id="UP000177876">
    <property type="component" value="Unassembled WGS sequence"/>
</dbReference>
<gene>
    <name evidence="2" type="ORF">A2Y75_12200</name>
</gene>
<dbReference type="PANTHER" id="PTHR13754">
    <property type="entry name" value="METALLO-BETA-LACTAMASE SUPERFAMILY PROTEIN"/>
    <property type="match status" value="1"/>
</dbReference>
<dbReference type="InterPro" id="IPR052926">
    <property type="entry name" value="Metallo-beta-lactamase_dom"/>
</dbReference>
<evidence type="ECO:0000313" key="2">
    <source>
        <dbReference type="EMBL" id="OFW57984.1"/>
    </source>
</evidence>
<protein>
    <recommendedName>
        <fullName evidence="1">Metallo-beta-lactamase domain-containing protein</fullName>
    </recommendedName>
</protein>
<sequence>MQIFVLSDNTAGPPNFLAEHGLSLLIRSEADDLLLDTGQGTAAMHNAEILKLSLDNLRALVLSHGHYDEIPRVTNFETGDANLKVKWGEAFEIDPLLDDQALFVTSPDGVIVILGCAHAGAINTIRHAVEITGNKKIRAVVGGSHLLFLGSEQLQRTVEELKLINPELMAFSHCTGQAAARRLSQEFGETFVFNQTGNVINI</sequence>
<dbReference type="AlphaFoldDB" id="A0A1F2WMA1"/>
<dbReference type="EMBL" id="MELK01000028">
    <property type="protein sequence ID" value="OFW57984.1"/>
    <property type="molecule type" value="Genomic_DNA"/>
</dbReference>
<comment type="caution">
    <text evidence="2">The sequence shown here is derived from an EMBL/GenBank/DDBJ whole genome shotgun (WGS) entry which is preliminary data.</text>
</comment>
<dbReference type="InterPro" id="IPR041712">
    <property type="entry name" value="DHPS-like_MBL-fold"/>
</dbReference>
<dbReference type="InterPro" id="IPR036866">
    <property type="entry name" value="RibonucZ/Hydroxyglut_hydro"/>
</dbReference>
<dbReference type="InterPro" id="IPR001279">
    <property type="entry name" value="Metallo-B-lactamas"/>
</dbReference>
<dbReference type="CDD" id="cd07713">
    <property type="entry name" value="DHPS-like_MBL-fold"/>
    <property type="match status" value="1"/>
</dbReference>
<dbReference type="Pfam" id="PF00753">
    <property type="entry name" value="Lactamase_B"/>
    <property type="match status" value="1"/>
</dbReference>
<name>A0A1F2WMA1_9ACTN</name>
<accession>A0A1F2WMA1</accession>
<evidence type="ECO:0000313" key="3">
    <source>
        <dbReference type="Proteomes" id="UP000177876"/>
    </source>
</evidence>
<dbReference type="GO" id="GO:0016740">
    <property type="term" value="F:transferase activity"/>
    <property type="evidence" value="ECO:0007669"/>
    <property type="project" value="TreeGrafter"/>
</dbReference>
<dbReference type="SUPFAM" id="SSF56281">
    <property type="entry name" value="Metallo-hydrolase/oxidoreductase"/>
    <property type="match status" value="1"/>
</dbReference>
<dbReference type="PANTHER" id="PTHR13754:SF13">
    <property type="entry name" value="METALLO-BETA-LACTAMASE SUPERFAMILY PROTEIN (AFU_ORTHOLOGUE AFUA_3G07630)"/>
    <property type="match status" value="1"/>
</dbReference>
<proteinExistence type="predicted"/>
<dbReference type="STRING" id="1797197.A2Y75_12200"/>
<feature type="domain" description="Metallo-beta-lactamase" evidence="1">
    <location>
        <begin position="21"/>
        <end position="68"/>
    </location>
</feature>
<organism evidence="2 3">
    <name type="scientific">Candidatus Solincola sediminis</name>
    <dbReference type="NCBI Taxonomy" id="1797199"/>
    <lineage>
        <taxon>Bacteria</taxon>
        <taxon>Bacillati</taxon>
        <taxon>Actinomycetota</taxon>
        <taxon>Candidatus Geothermincolia</taxon>
        <taxon>Candidatus Geothermincolales</taxon>
        <taxon>Candidatus Geothermincolaceae</taxon>
        <taxon>Candidatus Solincola</taxon>
    </lineage>
</organism>
<evidence type="ECO:0000259" key="1">
    <source>
        <dbReference type="Pfam" id="PF00753"/>
    </source>
</evidence>